<comment type="caution">
    <text evidence="4">The sequence shown here is derived from an EMBL/GenBank/DDBJ whole genome shotgun (WGS) entry which is preliminary data.</text>
</comment>
<dbReference type="Pfam" id="PF13517">
    <property type="entry name" value="FG-GAP_3"/>
    <property type="match status" value="3"/>
</dbReference>
<dbReference type="InterPro" id="IPR026444">
    <property type="entry name" value="Secre_tail"/>
</dbReference>
<feature type="chain" id="PRO_5015525610" description="Secretion system C-terminal sorting domain-containing protein" evidence="2">
    <location>
        <begin position="20"/>
        <end position="465"/>
    </location>
</feature>
<keyword evidence="1 2" id="KW-0732">Signal</keyword>
<reference evidence="4 5" key="1">
    <citation type="submission" date="2018-04" db="EMBL/GenBank/DDBJ databases">
        <title>Marixanthomonas spongiae HN-E44 sp. nov., isolated from a marine sponge.</title>
        <authorList>
            <person name="Luo L."/>
            <person name="Zhuang L."/>
        </authorList>
    </citation>
    <scope>NUCLEOTIDE SEQUENCE [LARGE SCALE GENOMIC DNA]</scope>
    <source>
        <strain evidence="4 5">HN-E44</strain>
    </source>
</reference>
<dbReference type="Pfam" id="PF18962">
    <property type="entry name" value="Por_Secre_tail"/>
    <property type="match status" value="1"/>
</dbReference>
<dbReference type="PANTHER" id="PTHR44103">
    <property type="entry name" value="PROPROTEIN CONVERTASE P"/>
    <property type="match status" value="1"/>
</dbReference>
<feature type="signal peptide" evidence="2">
    <location>
        <begin position="1"/>
        <end position="19"/>
    </location>
</feature>
<dbReference type="Proteomes" id="UP000245962">
    <property type="component" value="Unassembled WGS sequence"/>
</dbReference>
<dbReference type="OrthoDB" id="9816120at2"/>
<organism evidence="4 5">
    <name type="scientific">Marixanthomonas spongiae</name>
    <dbReference type="NCBI Taxonomy" id="2174845"/>
    <lineage>
        <taxon>Bacteria</taxon>
        <taxon>Pseudomonadati</taxon>
        <taxon>Bacteroidota</taxon>
        <taxon>Flavobacteriia</taxon>
        <taxon>Flavobacteriales</taxon>
        <taxon>Flavobacteriaceae</taxon>
        <taxon>Marixanthomonas</taxon>
    </lineage>
</organism>
<dbReference type="RefSeq" id="WP_116693701.1">
    <property type="nucleotide sequence ID" value="NZ_QEHR01000003.1"/>
</dbReference>
<sequence length="465" mass="50077">MKNISISIVVFFCSFCSLAQSFSSANIINSEVRNVNAVSAEDLDGDGNNDILVCYTNVSGSFISWFKNMDGTGAFGAEQHITNGVGQSFSIVAADIDNDGDMDVLATSFDNRLVMWFENTDGQGNFGPQQPIDDNGTGAGAHSTIAADVDDDGDMDVIAAFDLDFLAWYENTDGQGSFGPRQVITNIATNARSIQTADFDGDGDLDIATSSSGNITVAWFENTDGQGTFGPEHIIAGAASAVITIFAVDMDGDGDMDIIKGTNATDEIAWHENIDGEGNFGPSQIITTEAEFVRDVVAIDVDNDGNMDVISASSSDNKIAWYKNLNGTGSFGVQQIIDSNLENPRTVYATDLDGDGYPDAISGTRYNGPETDFRLVWYKNQTYLDIEENNVIDLQIYPNPVKDILFITAPTEIIETITVYDVLSKVILQKTKNVAQINVSGLPSGMFLMKIQTGNGVITKKIIKE</sequence>
<evidence type="ECO:0000313" key="4">
    <source>
        <dbReference type="EMBL" id="PVW15679.1"/>
    </source>
</evidence>
<protein>
    <recommendedName>
        <fullName evidence="3">Secretion system C-terminal sorting domain-containing protein</fullName>
    </recommendedName>
</protein>
<dbReference type="SUPFAM" id="SSF69318">
    <property type="entry name" value="Integrin alpha N-terminal domain"/>
    <property type="match status" value="2"/>
</dbReference>
<proteinExistence type="predicted"/>
<dbReference type="InterPro" id="IPR028994">
    <property type="entry name" value="Integrin_alpha_N"/>
</dbReference>
<dbReference type="NCBIfam" id="TIGR04183">
    <property type="entry name" value="Por_Secre_tail"/>
    <property type="match status" value="1"/>
</dbReference>
<feature type="domain" description="Secretion system C-terminal sorting" evidence="3">
    <location>
        <begin position="396"/>
        <end position="463"/>
    </location>
</feature>
<dbReference type="EMBL" id="QEHR01000003">
    <property type="protein sequence ID" value="PVW15679.1"/>
    <property type="molecule type" value="Genomic_DNA"/>
</dbReference>
<evidence type="ECO:0000313" key="5">
    <source>
        <dbReference type="Proteomes" id="UP000245962"/>
    </source>
</evidence>
<evidence type="ECO:0000256" key="1">
    <source>
        <dbReference type="ARBA" id="ARBA00022729"/>
    </source>
</evidence>
<evidence type="ECO:0000259" key="3">
    <source>
        <dbReference type="Pfam" id="PF18962"/>
    </source>
</evidence>
<dbReference type="InterPro" id="IPR013517">
    <property type="entry name" value="FG-GAP"/>
</dbReference>
<accession>A0A2U0I3K9</accession>
<dbReference type="Gene3D" id="2.130.10.130">
    <property type="entry name" value="Integrin alpha, N-terminal"/>
    <property type="match status" value="1"/>
</dbReference>
<evidence type="ECO:0000256" key="2">
    <source>
        <dbReference type="SAM" id="SignalP"/>
    </source>
</evidence>
<gene>
    <name evidence="4" type="ORF">DDV96_05250</name>
</gene>
<name>A0A2U0I3K9_9FLAO</name>
<dbReference type="AlphaFoldDB" id="A0A2U0I3K9"/>
<dbReference type="PANTHER" id="PTHR44103:SF1">
    <property type="entry name" value="PROPROTEIN CONVERTASE P"/>
    <property type="match status" value="1"/>
</dbReference>
<keyword evidence="5" id="KW-1185">Reference proteome</keyword>